<evidence type="ECO:0000313" key="4">
    <source>
        <dbReference type="RefSeq" id="XP_028042132.1"/>
    </source>
</evidence>
<feature type="region of interest" description="Disordered" evidence="1">
    <location>
        <begin position="173"/>
        <end position="265"/>
    </location>
</feature>
<feature type="chain" id="PRO_5026654678" evidence="2">
    <location>
        <begin position="21"/>
        <end position="324"/>
    </location>
</feature>
<protein>
    <submittedName>
        <fullName evidence="4">Uncharacterized protein LOC114251902</fullName>
    </submittedName>
</protein>
<reference evidence="4" key="1">
    <citation type="submission" date="2025-08" db="UniProtKB">
        <authorList>
            <consortium name="RefSeq"/>
        </authorList>
    </citation>
    <scope>IDENTIFICATION</scope>
    <source>
        <tissue evidence="4">Silk gland</tissue>
    </source>
</reference>
<gene>
    <name evidence="4" type="primary">LOC114251902</name>
</gene>
<sequence>MEALIFLALLVLHVSKTIYGMEVLKNETLMLRYGFHNVRDCHSFERSYVCIQKCLDLQYDVAYADKHCVCRCYHNKDKAKYSKKRLANSTIWKLGAPTTSKPAWVVQYEEQKLVTPYFFNRSENFVGIKKIASSNKTVEVIGKLNHTETLVEKELQDKNGTIDTDGLYNINKTEHSNGLQGKNGTDDSNGLQSKNGTDDSNGLQSKNGTDDSNGLQSKNGTDDSNGLQSKNGTDDSNGLQSKNETDDASASHNKNQTVDNNESIITNPTESQNIIHDTNETKAPEVNLNSKTDHSTLSAGEASEKNIVTNDIDTSNLTTATITT</sequence>
<dbReference type="AlphaFoldDB" id="A0A6J2KME3"/>
<evidence type="ECO:0000313" key="3">
    <source>
        <dbReference type="Proteomes" id="UP000504629"/>
    </source>
</evidence>
<accession>A0A6J2KME3</accession>
<evidence type="ECO:0000256" key="1">
    <source>
        <dbReference type="SAM" id="MobiDB-lite"/>
    </source>
</evidence>
<feature type="signal peptide" evidence="2">
    <location>
        <begin position="1"/>
        <end position="20"/>
    </location>
</feature>
<keyword evidence="3" id="KW-1185">Reference proteome</keyword>
<organism evidence="3 4">
    <name type="scientific">Bombyx mandarina</name>
    <name type="common">Wild silk moth</name>
    <name type="synonym">Wild silkworm</name>
    <dbReference type="NCBI Taxonomy" id="7092"/>
    <lineage>
        <taxon>Eukaryota</taxon>
        <taxon>Metazoa</taxon>
        <taxon>Ecdysozoa</taxon>
        <taxon>Arthropoda</taxon>
        <taxon>Hexapoda</taxon>
        <taxon>Insecta</taxon>
        <taxon>Pterygota</taxon>
        <taxon>Neoptera</taxon>
        <taxon>Endopterygota</taxon>
        <taxon>Lepidoptera</taxon>
        <taxon>Glossata</taxon>
        <taxon>Ditrysia</taxon>
        <taxon>Bombycoidea</taxon>
        <taxon>Bombycidae</taxon>
        <taxon>Bombycinae</taxon>
        <taxon>Bombyx</taxon>
    </lineage>
</organism>
<name>A0A6J2KME3_BOMMA</name>
<dbReference type="OrthoDB" id="7481090at2759"/>
<feature type="compositionally biased region" description="Polar residues" evidence="1">
    <location>
        <begin position="176"/>
        <end position="265"/>
    </location>
</feature>
<keyword evidence="2" id="KW-0732">Signal</keyword>
<proteinExistence type="predicted"/>
<dbReference type="GeneID" id="114251902"/>
<dbReference type="Proteomes" id="UP000504629">
    <property type="component" value="Unplaced"/>
</dbReference>
<dbReference type="RefSeq" id="XP_028042132.1">
    <property type="nucleotide sequence ID" value="XM_028186331.1"/>
</dbReference>
<dbReference type="KEGG" id="bman:114251902"/>
<evidence type="ECO:0000256" key="2">
    <source>
        <dbReference type="SAM" id="SignalP"/>
    </source>
</evidence>